<feature type="region of interest" description="Disordered" evidence="1">
    <location>
        <begin position="200"/>
        <end position="235"/>
    </location>
</feature>
<dbReference type="SMART" id="SM00332">
    <property type="entry name" value="PP2Cc"/>
    <property type="match status" value="1"/>
</dbReference>
<sequence length="478" mass="52459">MGNGIRKISLCFAGDAGEISRRRNDAALYFPEPLDGGLGHSYCYIPQDSVLHKSQPPDEHPSAASQTTAFCTISGAAISANVYTPLSTDPFSSTSLDKASSFESSNLFSSTPLQPVPRNPTVKSGPILSCSGPGSSPIERGFLSGPIERSFISGPLDNNQSDQLHRYRPDSKKRALARNLKKVVSKSFWSFYKELNGSNNNNEKEHNNVVGGVSGSNSGNSSTVTSNNLSSEMSLTDENDDVVNESFITSPNLQWAQGKSGEDRAHIVISEDQGWVFVGIYDGFNGPDATDFLLTNLYSNVHKELKGLLWSDKSCEMSKSLREKLSKFGPGSAAGHPTAVNDHLEVLKGLSEALRKTEASYLEIADMMLVENPELALMGSCVLVMVMKGDDVYLMNVGDSRAILAQKVENDYRIEKMRKGFECDEDLHNSRCCQLTMDHSTSIKEVKRGKKKKMILLCFLDFALLSIFLTFFRNFLLP</sequence>
<reference evidence="4" key="1">
    <citation type="submission" date="2020-07" db="EMBL/GenBank/DDBJ databases">
        <title>Ethylene signaling mediates host invasion by parasitic plants.</title>
        <authorList>
            <person name="Yoshida S."/>
        </authorList>
    </citation>
    <scope>NUCLEOTIDE SEQUENCE</scope>
    <source>
        <strain evidence="4">Okayama</strain>
    </source>
</reference>
<evidence type="ECO:0000256" key="1">
    <source>
        <dbReference type="SAM" id="MobiDB-lite"/>
    </source>
</evidence>
<evidence type="ECO:0000313" key="4">
    <source>
        <dbReference type="EMBL" id="GFQ07337.1"/>
    </source>
</evidence>
<comment type="caution">
    <text evidence="4">The sequence shown here is derived from an EMBL/GenBank/DDBJ whole genome shotgun (WGS) entry which is preliminary data.</text>
</comment>
<dbReference type="Pfam" id="PF00481">
    <property type="entry name" value="PP2C"/>
    <property type="match status" value="1"/>
</dbReference>
<gene>
    <name evidence="4" type="ORF">PHJA_002877800</name>
</gene>
<feature type="compositionally biased region" description="Low complexity" evidence="1">
    <location>
        <begin position="208"/>
        <end position="231"/>
    </location>
</feature>
<dbReference type="InterPro" id="IPR036457">
    <property type="entry name" value="PPM-type-like_dom_sf"/>
</dbReference>
<feature type="compositionally biased region" description="Basic and acidic residues" evidence="1">
    <location>
        <begin position="163"/>
        <end position="172"/>
    </location>
</feature>
<evidence type="ECO:0000256" key="2">
    <source>
        <dbReference type="SAM" id="Phobius"/>
    </source>
</evidence>
<feature type="region of interest" description="Disordered" evidence="1">
    <location>
        <begin position="149"/>
        <end position="172"/>
    </location>
</feature>
<dbReference type="PANTHER" id="PTHR13832">
    <property type="entry name" value="PROTEIN PHOSPHATASE 2C"/>
    <property type="match status" value="1"/>
</dbReference>
<organism evidence="4 5">
    <name type="scientific">Phtheirospermum japonicum</name>
    <dbReference type="NCBI Taxonomy" id="374723"/>
    <lineage>
        <taxon>Eukaryota</taxon>
        <taxon>Viridiplantae</taxon>
        <taxon>Streptophyta</taxon>
        <taxon>Embryophyta</taxon>
        <taxon>Tracheophyta</taxon>
        <taxon>Spermatophyta</taxon>
        <taxon>Magnoliopsida</taxon>
        <taxon>eudicotyledons</taxon>
        <taxon>Gunneridae</taxon>
        <taxon>Pentapetalae</taxon>
        <taxon>asterids</taxon>
        <taxon>lamiids</taxon>
        <taxon>Lamiales</taxon>
        <taxon>Orobanchaceae</taxon>
        <taxon>Orobanchaceae incertae sedis</taxon>
        <taxon>Phtheirospermum</taxon>
    </lineage>
</organism>
<feature type="domain" description="PPM-type phosphatase" evidence="3">
    <location>
        <begin position="247"/>
        <end position="478"/>
    </location>
</feature>
<dbReference type="PROSITE" id="PS51746">
    <property type="entry name" value="PPM_2"/>
    <property type="match status" value="1"/>
</dbReference>
<keyword evidence="2" id="KW-0472">Membrane</keyword>
<dbReference type="InterPro" id="IPR001932">
    <property type="entry name" value="PPM-type_phosphatase-like_dom"/>
</dbReference>
<dbReference type="InterPro" id="IPR015655">
    <property type="entry name" value="PP2C"/>
</dbReference>
<keyword evidence="5" id="KW-1185">Reference proteome</keyword>
<dbReference type="EMBL" id="BMAC01001470">
    <property type="protein sequence ID" value="GFQ07337.1"/>
    <property type="molecule type" value="Genomic_DNA"/>
</dbReference>
<dbReference type="SUPFAM" id="SSF81606">
    <property type="entry name" value="PP2C-like"/>
    <property type="match status" value="1"/>
</dbReference>
<feature type="region of interest" description="Disordered" evidence="1">
    <location>
        <begin position="107"/>
        <end position="132"/>
    </location>
</feature>
<protein>
    <submittedName>
        <fullName evidence="4">Probable protein phosphatase 2c 4</fullName>
    </submittedName>
</protein>
<keyword evidence="2" id="KW-0812">Transmembrane</keyword>
<evidence type="ECO:0000313" key="5">
    <source>
        <dbReference type="Proteomes" id="UP000653305"/>
    </source>
</evidence>
<dbReference type="PANTHER" id="PTHR13832:SF737">
    <property type="entry name" value="PROTEIN PHOSPHATASE 2C 23-RELATED"/>
    <property type="match status" value="1"/>
</dbReference>
<accession>A0A830D6K7</accession>
<dbReference type="AlphaFoldDB" id="A0A830D6K7"/>
<evidence type="ECO:0000259" key="3">
    <source>
        <dbReference type="PROSITE" id="PS51746"/>
    </source>
</evidence>
<feature type="transmembrane region" description="Helical" evidence="2">
    <location>
        <begin position="454"/>
        <end position="472"/>
    </location>
</feature>
<keyword evidence="2" id="KW-1133">Transmembrane helix</keyword>
<dbReference type="OrthoDB" id="1741572at2759"/>
<dbReference type="GO" id="GO:0004722">
    <property type="term" value="F:protein serine/threonine phosphatase activity"/>
    <property type="evidence" value="ECO:0007669"/>
    <property type="project" value="InterPro"/>
</dbReference>
<name>A0A830D6K7_9LAMI</name>
<dbReference type="Proteomes" id="UP000653305">
    <property type="component" value="Unassembled WGS sequence"/>
</dbReference>
<proteinExistence type="predicted"/>
<dbReference type="Gene3D" id="3.60.40.10">
    <property type="entry name" value="PPM-type phosphatase domain"/>
    <property type="match status" value="1"/>
</dbReference>